<evidence type="ECO:0000313" key="3">
    <source>
        <dbReference type="Proteomes" id="UP001597520"/>
    </source>
</evidence>
<keyword evidence="1" id="KW-0732">Signal</keyword>
<dbReference type="EMBL" id="JBHUML010000002">
    <property type="protein sequence ID" value="MFD2705118.1"/>
    <property type="molecule type" value="Genomic_DNA"/>
</dbReference>
<gene>
    <name evidence="2" type="ORF">ACFSUB_06530</name>
</gene>
<evidence type="ECO:0000256" key="1">
    <source>
        <dbReference type="SAM" id="SignalP"/>
    </source>
</evidence>
<keyword evidence="3" id="KW-1185">Reference proteome</keyword>
<comment type="caution">
    <text evidence="2">The sequence shown here is derived from an EMBL/GenBank/DDBJ whole genome shotgun (WGS) entry which is preliminary data.</text>
</comment>
<sequence length="94" mass="10741">MNKQIRWISAAAGFFSAFAATLLTAPQNGKTTRRQIARLWGWTINVPSKVNAAYRGRRDKTYEYGRGRYKQWTEDLNALKKEAKQSAKDANDES</sequence>
<protein>
    <submittedName>
        <fullName evidence="2">YtxH domain-containing protein</fullName>
    </submittedName>
</protein>
<feature type="signal peptide" evidence="1">
    <location>
        <begin position="1"/>
        <end position="19"/>
    </location>
</feature>
<accession>A0ABW5T0Q5</accession>
<name>A0ABW5T0Q5_9BACI</name>
<reference evidence="3" key="1">
    <citation type="journal article" date="2019" name="Int. J. Syst. Evol. Microbiol.">
        <title>The Global Catalogue of Microorganisms (GCM) 10K type strain sequencing project: providing services to taxonomists for standard genome sequencing and annotation.</title>
        <authorList>
            <consortium name="The Broad Institute Genomics Platform"/>
            <consortium name="The Broad Institute Genome Sequencing Center for Infectious Disease"/>
            <person name="Wu L."/>
            <person name="Ma J."/>
        </authorList>
    </citation>
    <scope>NUCLEOTIDE SEQUENCE [LARGE SCALE GENOMIC DNA]</scope>
    <source>
        <strain evidence="3">KCTC 33792</strain>
    </source>
</reference>
<organism evidence="2 3">
    <name type="scientific">Salibacterium lacus</name>
    <dbReference type="NCBI Taxonomy" id="1898109"/>
    <lineage>
        <taxon>Bacteria</taxon>
        <taxon>Bacillati</taxon>
        <taxon>Bacillota</taxon>
        <taxon>Bacilli</taxon>
        <taxon>Bacillales</taxon>
        <taxon>Bacillaceae</taxon>
    </lineage>
</organism>
<dbReference type="Proteomes" id="UP001597520">
    <property type="component" value="Unassembled WGS sequence"/>
</dbReference>
<evidence type="ECO:0000313" key="2">
    <source>
        <dbReference type="EMBL" id="MFD2705118.1"/>
    </source>
</evidence>
<dbReference type="RefSeq" id="WP_380712379.1">
    <property type="nucleotide sequence ID" value="NZ_JBHUML010000002.1"/>
</dbReference>
<feature type="chain" id="PRO_5046244360" evidence="1">
    <location>
        <begin position="20"/>
        <end position="94"/>
    </location>
</feature>
<proteinExistence type="predicted"/>